<protein>
    <recommendedName>
        <fullName evidence="4">F-box domain-containing protein</fullName>
    </recommendedName>
</protein>
<dbReference type="OrthoDB" id="2798901at2759"/>
<keyword evidence="3" id="KW-1185">Reference proteome</keyword>
<sequence>MGRDNTNPQSRRNKRKMAKANDAKRRTQEADAAPVREHGQDCVDTVGVTEGAGEVRSGPSSALQDEAQDLRAVEQTTRENSAVKSGGEGESAPRRESTLEGIGEAQEVKKPGWRHIGRVPGSTLTESDPSSARPLQLPTEVCERIIDWQWDSTWMLRRCALVCKARTPRCRYWMQRNVVLWERSHVQGHARRARAQPHLLQQARSVWLPLVWRLDILRAIWKPSDFHPLLLVHLSAFSSLTTLRLYYVTFPKVREFGRLVCALPGLVHLTCENVLFTNTAPCPSLAITRCPPSVRLTGLVILSSDETSSHVEANKALVGHLKDMCPQLDELFSNKDYEKLHHVDFVFWAYPDLAIPDATRWSTLLKAEMPELHERGVLRTRVDVYLGLVNEDYL</sequence>
<dbReference type="OMA" id="CERVIDH"/>
<organism evidence="2 3">
    <name type="scientific">Wolfiporia cocos (strain MD-104)</name>
    <name type="common">Brown rot fungus</name>
    <dbReference type="NCBI Taxonomy" id="742152"/>
    <lineage>
        <taxon>Eukaryota</taxon>
        <taxon>Fungi</taxon>
        <taxon>Dikarya</taxon>
        <taxon>Basidiomycota</taxon>
        <taxon>Agaricomycotina</taxon>
        <taxon>Agaricomycetes</taxon>
        <taxon>Polyporales</taxon>
        <taxon>Phaeolaceae</taxon>
        <taxon>Wolfiporia</taxon>
    </lineage>
</organism>
<name>A0A2H3IYE9_WOLCO</name>
<dbReference type="EMBL" id="KB467831">
    <property type="protein sequence ID" value="PCH34465.1"/>
    <property type="molecule type" value="Genomic_DNA"/>
</dbReference>
<accession>A0A2H3IYE9</accession>
<feature type="compositionally biased region" description="Basic and acidic residues" evidence="1">
    <location>
        <begin position="19"/>
        <end position="41"/>
    </location>
</feature>
<dbReference type="AlphaFoldDB" id="A0A2H3IYE9"/>
<feature type="region of interest" description="Disordered" evidence="1">
    <location>
        <begin position="1"/>
        <end position="104"/>
    </location>
</feature>
<feature type="compositionally biased region" description="Polar residues" evidence="1">
    <location>
        <begin position="74"/>
        <end position="83"/>
    </location>
</feature>
<gene>
    <name evidence="2" type="ORF">WOLCODRAFT_148511</name>
</gene>
<proteinExistence type="predicted"/>
<reference evidence="2 3" key="1">
    <citation type="journal article" date="2012" name="Science">
        <title>The Paleozoic origin of enzymatic lignin decomposition reconstructed from 31 fungal genomes.</title>
        <authorList>
            <person name="Floudas D."/>
            <person name="Binder M."/>
            <person name="Riley R."/>
            <person name="Barry K."/>
            <person name="Blanchette R.A."/>
            <person name="Henrissat B."/>
            <person name="Martinez A.T."/>
            <person name="Otillar R."/>
            <person name="Spatafora J.W."/>
            <person name="Yadav J.S."/>
            <person name="Aerts A."/>
            <person name="Benoit I."/>
            <person name="Boyd A."/>
            <person name="Carlson A."/>
            <person name="Copeland A."/>
            <person name="Coutinho P.M."/>
            <person name="de Vries R.P."/>
            <person name="Ferreira P."/>
            <person name="Findley K."/>
            <person name="Foster B."/>
            <person name="Gaskell J."/>
            <person name="Glotzer D."/>
            <person name="Gorecki P."/>
            <person name="Heitman J."/>
            <person name="Hesse C."/>
            <person name="Hori C."/>
            <person name="Igarashi K."/>
            <person name="Jurgens J.A."/>
            <person name="Kallen N."/>
            <person name="Kersten P."/>
            <person name="Kohler A."/>
            <person name="Kuees U."/>
            <person name="Kumar T.K.A."/>
            <person name="Kuo A."/>
            <person name="LaButti K."/>
            <person name="Larrondo L.F."/>
            <person name="Lindquist E."/>
            <person name="Ling A."/>
            <person name="Lombard V."/>
            <person name="Lucas S."/>
            <person name="Lundell T."/>
            <person name="Martin R."/>
            <person name="McLaughlin D.J."/>
            <person name="Morgenstern I."/>
            <person name="Morin E."/>
            <person name="Murat C."/>
            <person name="Nagy L.G."/>
            <person name="Nolan M."/>
            <person name="Ohm R.A."/>
            <person name="Patyshakuliyeva A."/>
            <person name="Rokas A."/>
            <person name="Ruiz-Duenas F.J."/>
            <person name="Sabat G."/>
            <person name="Salamov A."/>
            <person name="Samejima M."/>
            <person name="Schmutz J."/>
            <person name="Slot J.C."/>
            <person name="St John F."/>
            <person name="Stenlid J."/>
            <person name="Sun H."/>
            <person name="Sun S."/>
            <person name="Syed K."/>
            <person name="Tsang A."/>
            <person name="Wiebenga A."/>
            <person name="Young D."/>
            <person name="Pisabarro A."/>
            <person name="Eastwood D.C."/>
            <person name="Martin F."/>
            <person name="Cullen D."/>
            <person name="Grigoriev I.V."/>
            <person name="Hibbett D.S."/>
        </authorList>
    </citation>
    <scope>NUCLEOTIDE SEQUENCE [LARGE SCALE GENOMIC DNA]</scope>
    <source>
        <strain evidence="2 3">MD-104</strain>
    </source>
</reference>
<dbReference type="STRING" id="742152.A0A2H3IYE9"/>
<evidence type="ECO:0000313" key="3">
    <source>
        <dbReference type="Proteomes" id="UP000218811"/>
    </source>
</evidence>
<feature type="compositionally biased region" description="Polar residues" evidence="1">
    <location>
        <begin position="1"/>
        <end position="10"/>
    </location>
</feature>
<evidence type="ECO:0008006" key="4">
    <source>
        <dbReference type="Google" id="ProtNLM"/>
    </source>
</evidence>
<evidence type="ECO:0000256" key="1">
    <source>
        <dbReference type="SAM" id="MobiDB-lite"/>
    </source>
</evidence>
<evidence type="ECO:0000313" key="2">
    <source>
        <dbReference type="EMBL" id="PCH34465.1"/>
    </source>
</evidence>
<dbReference type="Proteomes" id="UP000218811">
    <property type="component" value="Unassembled WGS sequence"/>
</dbReference>